<reference evidence="3 4" key="1">
    <citation type="submission" date="2019-03" db="EMBL/GenBank/DDBJ databases">
        <title>Genomic Encyclopedia of Type Strains, Phase IV (KMG-IV): sequencing the most valuable type-strain genomes for metagenomic binning, comparative biology and taxonomic classification.</title>
        <authorList>
            <person name="Goeker M."/>
        </authorList>
    </citation>
    <scope>NUCLEOTIDE SEQUENCE [LARGE SCALE GENOMIC DNA]</scope>
    <source>
        <strain evidence="3 4">DSM 18792</strain>
    </source>
</reference>
<feature type="domain" description="WCX" evidence="2">
    <location>
        <begin position="256"/>
        <end position="329"/>
    </location>
</feature>
<keyword evidence="4" id="KW-1185">Reference proteome</keyword>
<dbReference type="Pfam" id="PF25583">
    <property type="entry name" value="WCX"/>
    <property type="match status" value="1"/>
</dbReference>
<dbReference type="InterPro" id="IPR057727">
    <property type="entry name" value="WCX_dom"/>
</dbReference>
<dbReference type="PANTHER" id="PTHR34580">
    <property type="match status" value="1"/>
</dbReference>
<comment type="caution">
    <text evidence="3">The sequence shown here is derived from an EMBL/GenBank/DDBJ whole genome shotgun (WGS) entry which is preliminary data.</text>
</comment>
<proteinExistence type="predicted"/>
<evidence type="ECO:0000259" key="1">
    <source>
        <dbReference type="Pfam" id="PF13280"/>
    </source>
</evidence>
<dbReference type="InterPro" id="IPR051534">
    <property type="entry name" value="CBASS_pafABC_assoc_protein"/>
</dbReference>
<gene>
    <name evidence="3" type="ORF">EV196_101737</name>
</gene>
<dbReference type="Proteomes" id="UP000295455">
    <property type="component" value="Unassembled WGS sequence"/>
</dbReference>
<dbReference type="OrthoDB" id="43316at2"/>
<sequence length="337" mass="39914">MATNKHAQIRYTILDRCFSNFNREYTYEDLLEEINSVLYDLGTDGIQKRQLQYDIEHMKSDAGYSIELDEDLKLFKKRIFRYKDKNFSLANHPLNQNDSEQLETTLVILSRYKHREEFNWLEELIPRMELAFNLVKSGDDSIISYQENQDLKGRELVGILFNQIIKRKVLEIEYQPYNKDSETINVHPYHLKQHNDRWFLFCYNEKYKALSNYPLDRIIKIRETSNVFEESCINWLDYFDDIVGVTKPMDEEPKVIELKFSENRINYVLTKPLHGTQKLVKSDTTGLTIQIEVIPNPELYQLILSFGEDVEVISPAGLRAEIKEKITKMNTNYTHAD</sequence>
<evidence type="ECO:0000313" key="3">
    <source>
        <dbReference type="EMBL" id="TCL69299.1"/>
    </source>
</evidence>
<name>A0A4R1RSK2_9FLAO</name>
<dbReference type="InterPro" id="IPR026881">
    <property type="entry name" value="WYL_dom"/>
</dbReference>
<accession>A0A4R1RSK2</accession>
<dbReference type="RefSeq" id="WP_132214952.1">
    <property type="nucleotide sequence ID" value="NZ_OX156936.1"/>
</dbReference>
<dbReference type="Pfam" id="PF13280">
    <property type="entry name" value="WYL"/>
    <property type="match status" value="1"/>
</dbReference>
<dbReference type="PANTHER" id="PTHR34580:SF9">
    <property type="entry name" value="SLL5097 PROTEIN"/>
    <property type="match status" value="1"/>
</dbReference>
<evidence type="ECO:0000259" key="2">
    <source>
        <dbReference type="Pfam" id="PF25583"/>
    </source>
</evidence>
<protein>
    <submittedName>
        <fullName evidence="3">Putative DNA-binding transcriptional regulator YafY</fullName>
    </submittedName>
</protein>
<dbReference type="PROSITE" id="PS52050">
    <property type="entry name" value="WYL"/>
    <property type="match status" value="1"/>
</dbReference>
<dbReference type="AlphaFoldDB" id="A0A4R1RSK2"/>
<organism evidence="3 4">
    <name type="scientific">Mariniflexile fucanivorans</name>
    <dbReference type="NCBI Taxonomy" id="264023"/>
    <lineage>
        <taxon>Bacteria</taxon>
        <taxon>Pseudomonadati</taxon>
        <taxon>Bacteroidota</taxon>
        <taxon>Flavobacteriia</taxon>
        <taxon>Flavobacteriales</taxon>
        <taxon>Flavobacteriaceae</taxon>
        <taxon>Mariniflexile</taxon>
    </lineage>
</organism>
<evidence type="ECO:0000313" key="4">
    <source>
        <dbReference type="Proteomes" id="UP000295455"/>
    </source>
</evidence>
<dbReference type="EMBL" id="SLUP01000001">
    <property type="protein sequence ID" value="TCL69299.1"/>
    <property type="molecule type" value="Genomic_DNA"/>
</dbReference>
<dbReference type="GO" id="GO:0003677">
    <property type="term" value="F:DNA binding"/>
    <property type="evidence" value="ECO:0007669"/>
    <property type="project" value="UniProtKB-KW"/>
</dbReference>
<keyword evidence="3" id="KW-0238">DNA-binding</keyword>
<feature type="domain" description="WYL" evidence="1">
    <location>
        <begin position="160"/>
        <end position="222"/>
    </location>
</feature>